<proteinExistence type="predicted"/>
<reference evidence="1" key="2">
    <citation type="submission" date="2020-11" db="EMBL/GenBank/DDBJ databases">
        <authorList>
            <person name="McCartney M.A."/>
            <person name="Auch B."/>
            <person name="Kono T."/>
            <person name="Mallez S."/>
            <person name="Becker A."/>
            <person name="Gohl D.M."/>
            <person name="Silverstein K.A.T."/>
            <person name="Koren S."/>
            <person name="Bechman K.B."/>
            <person name="Herman A."/>
            <person name="Abrahante J.E."/>
            <person name="Garbe J."/>
        </authorList>
    </citation>
    <scope>NUCLEOTIDE SEQUENCE</scope>
    <source>
        <strain evidence="1">Duluth1</strain>
        <tissue evidence="1">Whole animal</tissue>
    </source>
</reference>
<organism evidence="1 2">
    <name type="scientific">Dreissena polymorpha</name>
    <name type="common">Zebra mussel</name>
    <name type="synonym">Mytilus polymorpha</name>
    <dbReference type="NCBI Taxonomy" id="45954"/>
    <lineage>
        <taxon>Eukaryota</taxon>
        <taxon>Metazoa</taxon>
        <taxon>Spiralia</taxon>
        <taxon>Lophotrochozoa</taxon>
        <taxon>Mollusca</taxon>
        <taxon>Bivalvia</taxon>
        <taxon>Autobranchia</taxon>
        <taxon>Heteroconchia</taxon>
        <taxon>Euheterodonta</taxon>
        <taxon>Imparidentia</taxon>
        <taxon>Neoheterodontei</taxon>
        <taxon>Myida</taxon>
        <taxon>Dreissenoidea</taxon>
        <taxon>Dreissenidae</taxon>
        <taxon>Dreissena</taxon>
    </lineage>
</organism>
<evidence type="ECO:0000313" key="2">
    <source>
        <dbReference type="Proteomes" id="UP000828390"/>
    </source>
</evidence>
<reference evidence="1" key="1">
    <citation type="journal article" date="2019" name="bioRxiv">
        <title>The Genome of the Zebra Mussel, Dreissena polymorpha: A Resource for Invasive Species Research.</title>
        <authorList>
            <person name="McCartney M.A."/>
            <person name="Auch B."/>
            <person name="Kono T."/>
            <person name="Mallez S."/>
            <person name="Zhang Y."/>
            <person name="Obille A."/>
            <person name="Becker A."/>
            <person name="Abrahante J.E."/>
            <person name="Garbe J."/>
            <person name="Badalamenti J.P."/>
            <person name="Herman A."/>
            <person name="Mangelson H."/>
            <person name="Liachko I."/>
            <person name="Sullivan S."/>
            <person name="Sone E.D."/>
            <person name="Koren S."/>
            <person name="Silverstein K.A.T."/>
            <person name="Beckman K.B."/>
            <person name="Gohl D.M."/>
        </authorList>
    </citation>
    <scope>NUCLEOTIDE SEQUENCE</scope>
    <source>
        <strain evidence="1">Duluth1</strain>
        <tissue evidence="1">Whole animal</tissue>
    </source>
</reference>
<dbReference type="EMBL" id="JAIWYP010000016">
    <property type="protein sequence ID" value="KAH3693477.1"/>
    <property type="molecule type" value="Genomic_DNA"/>
</dbReference>
<dbReference type="AlphaFoldDB" id="A0A9D3Y5G7"/>
<sequence length="109" mass="11873">MTTLLNDPKCLTHDPWAQKTRTKLPYELWLKASTLNHDVTTEKSMTITCSDGTDQITSSYKVDISDVFTATDQDDAISCSINAPEGAKFGITKVDTATGAQPKFGDVIT</sequence>
<comment type="caution">
    <text evidence="1">The sequence shown here is derived from an EMBL/GenBank/DDBJ whole genome shotgun (WGS) entry which is preliminary data.</text>
</comment>
<dbReference type="Proteomes" id="UP000828390">
    <property type="component" value="Unassembled WGS sequence"/>
</dbReference>
<keyword evidence="2" id="KW-1185">Reference proteome</keyword>
<accession>A0A9D3Y5G7</accession>
<gene>
    <name evidence="1" type="ORF">DPMN_080910</name>
</gene>
<evidence type="ECO:0000313" key="1">
    <source>
        <dbReference type="EMBL" id="KAH3693477.1"/>
    </source>
</evidence>
<protein>
    <submittedName>
        <fullName evidence="1">Uncharacterized protein</fullName>
    </submittedName>
</protein>
<name>A0A9D3Y5G7_DREPO</name>